<dbReference type="WBParaSite" id="ACAC_0000244701-mRNA-1">
    <property type="protein sequence ID" value="ACAC_0000244701-mRNA-1"/>
    <property type="gene ID" value="ACAC_0000244701"/>
</dbReference>
<reference evidence="1" key="1">
    <citation type="submission" date="2012-09" db="EMBL/GenBank/DDBJ databases">
        <authorList>
            <person name="Martin A.A."/>
        </authorList>
    </citation>
    <scope>NUCLEOTIDE SEQUENCE</scope>
</reference>
<evidence type="ECO:0000313" key="1">
    <source>
        <dbReference type="Proteomes" id="UP000035642"/>
    </source>
</evidence>
<name>A0A0K0CXW3_ANGCA</name>
<sequence>MNEGGVVKTSRHDMELIVETFYTNLFRSTIPVPGPPIPAGEKPPGILPSEVGVATEGMKRGTASGPTNITPDYLRAGSHNLYVFLANHMTAYLPKEKIPDQ</sequence>
<evidence type="ECO:0000313" key="2">
    <source>
        <dbReference type="WBParaSite" id="ACAC_0000244701-mRNA-1"/>
    </source>
</evidence>
<keyword evidence="1" id="KW-1185">Reference proteome</keyword>
<reference evidence="2" key="2">
    <citation type="submission" date="2017-02" db="UniProtKB">
        <authorList>
            <consortium name="WormBaseParasite"/>
        </authorList>
    </citation>
    <scope>IDENTIFICATION</scope>
</reference>
<organism evidence="1 2">
    <name type="scientific">Angiostrongylus cantonensis</name>
    <name type="common">Rat lungworm</name>
    <dbReference type="NCBI Taxonomy" id="6313"/>
    <lineage>
        <taxon>Eukaryota</taxon>
        <taxon>Metazoa</taxon>
        <taxon>Ecdysozoa</taxon>
        <taxon>Nematoda</taxon>
        <taxon>Chromadorea</taxon>
        <taxon>Rhabditida</taxon>
        <taxon>Rhabditina</taxon>
        <taxon>Rhabditomorpha</taxon>
        <taxon>Strongyloidea</taxon>
        <taxon>Metastrongylidae</taxon>
        <taxon>Angiostrongylus</taxon>
    </lineage>
</organism>
<accession>A0A0K0CXW3</accession>
<dbReference type="Proteomes" id="UP000035642">
    <property type="component" value="Unassembled WGS sequence"/>
</dbReference>
<proteinExistence type="predicted"/>
<protein>
    <submittedName>
        <fullName evidence="2">LisH domain-containing protein</fullName>
    </submittedName>
</protein>
<dbReference type="STRING" id="6313.A0A0K0CXW3"/>
<dbReference type="AlphaFoldDB" id="A0A0K0CXW3"/>